<dbReference type="InterPro" id="IPR029058">
    <property type="entry name" value="AB_hydrolase_fold"/>
</dbReference>
<dbReference type="InterPro" id="IPR050266">
    <property type="entry name" value="AB_hydrolase_sf"/>
</dbReference>
<dbReference type="PRINTS" id="PR00111">
    <property type="entry name" value="ABHYDROLASE"/>
</dbReference>
<dbReference type="Pfam" id="PF00561">
    <property type="entry name" value="Abhydrolase_1"/>
    <property type="match status" value="1"/>
</dbReference>
<dbReference type="Proteomes" id="UP001519272">
    <property type="component" value="Unassembled WGS sequence"/>
</dbReference>
<evidence type="ECO:0000259" key="2">
    <source>
        <dbReference type="Pfam" id="PF00561"/>
    </source>
</evidence>
<keyword evidence="1" id="KW-0378">Hydrolase</keyword>
<dbReference type="EMBL" id="JAGGKG010000016">
    <property type="protein sequence ID" value="MBP1906483.1"/>
    <property type="molecule type" value="Genomic_DNA"/>
</dbReference>
<dbReference type="InterPro" id="IPR000639">
    <property type="entry name" value="Epox_hydrolase-like"/>
</dbReference>
<dbReference type="PRINTS" id="PR00412">
    <property type="entry name" value="EPOXHYDRLASE"/>
</dbReference>
<dbReference type="Gene3D" id="3.40.50.1820">
    <property type="entry name" value="alpha/beta hydrolase"/>
    <property type="match status" value="1"/>
</dbReference>
<dbReference type="PANTHER" id="PTHR43798">
    <property type="entry name" value="MONOACYLGLYCEROL LIPASE"/>
    <property type="match status" value="1"/>
</dbReference>
<dbReference type="RefSeq" id="WP_210090085.1">
    <property type="nucleotide sequence ID" value="NZ_JAGGKG010000016.1"/>
</dbReference>
<comment type="caution">
    <text evidence="3">The sequence shown here is derived from an EMBL/GenBank/DDBJ whole genome shotgun (WGS) entry which is preliminary data.</text>
</comment>
<sequence length="267" mass="30147">MEQGYIDVQEGKLFFTHSGNGDPIIFIHGNFNDHHIWDEQIEFFSPHYHTIRYDLRGYGESSTPEHPFTYVEDLKTLVDTLQLANIILVGSSMGGGIALDFALTYPQLVRSLVLVAPTISGAFYPLSISFHGIKNYMNTSFKGSTKAIETFIRNPFWDYIFPSSTKKEARKKVMDNVRNPNNFCRFPPKLITETKPSAIHRLHEIGVPIQIIIGDDDHAFNKKNAALLSNKLNLATKIEMAGCGHLPFVEEPQQFNSLVSNFLNQLG</sequence>
<proteinExistence type="predicted"/>
<dbReference type="SUPFAM" id="SSF53474">
    <property type="entry name" value="alpha/beta-Hydrolases"/>
    <property type="match status" value="1"/>
</dbReference>
<evidence type="ECO:0000256" key="1">
    <source>
        <dbReference type="ARBA" id="ARBA00022801"/>
    </source>
</evidence>
<evidence type="ECO:0000313" key="4">
    <source>
        <dbReference type="Proteomes" id="UP001519272"/>
    </source>
</evidence>
<evidence type="ECO:0000313" key="3">
    <source>
        <dbReference type="EMBL" id="MBP1906483.1"/>
    </source>
</evidence>
<gene>
    <name evidence="3" type="ORF">J2Z32_003145</name>
</gene>
<feature type="domain" description="AB hydrolase-1" evidence="2">
    <location>
        <begin position="23"/>
        <end position="252"/>
    </location>
</feature>
<name>A0ABS4FV73_9BACL</name>
<dbReference type="PANTHER" id="PTHR43798:SF31">
    <property type="entry name" value="AB HYDROLASE SUPERFAMILY PROTEIN YCLE"/>
    <property type="match status" value="1"/>
</dbReference>
<reference evidence="3 4" key="1">
    <citation type="submission" date="2021-03" db="EMBL/GenBank/DDBJ databases">
        <title>Genomic Encyclopedia of Type Strains, Phase IV (KMG-IV): sequencing the most valuable type-strain genomes for metagenomic binning, comparative biology and taxonomic classification.</title>
        <authorList>
            <person name="Goeker M."/>
        </authorList>
    </citation>
    <scope>NUCLEOTIDE SEQUENCE [LARGE SCALE GENOMIC DNA]</scope>
    <source>
        <strain evidence="3 4">DSM 14349</strain>
    </source>
</reference>
<organism evidence="3 4">
    <name type="scientific">Paenibacillus turicensis</name>
    <dbReference type="NCBI Taxonomy" id="160487"/>
    <lineage>
        <taxon>Bacteria</taxon>
        <taxon>Bacillati</taxon>
        <taxon>Bacillota</taxon>
        <taxon>Bacilli</taxon>
        <taxon>Bacillales</taxon>
        <taxon>Paenibacillaceae</taxon>
        <taxon>Paenibacillus</taxon>
    </lineage>
</organism>
<dbReference type="InterPro" id="IPR000073">
    <property type="entry name" value="AB_hydrolase_1"/>
</dbReference>
<keyword evidence="4" id="KW-1185">Reference proteome</keyword>
<accession>A0ABS4FV73</accession>
<protein>
    <submittedName>
        <fullName evidence="3">Pimeloyl-ACP methyl ester carboxylesterase</fullName>
    </submittedName>
</protein>